<reference evidence="8" key="1">
    <citation type="journal article" date="2019" name="Int. J. Syst. Evol. Microbiol.">
        <title>The Global Catalogue of Microorganisms (GCM) 10K type strain sequencing project: providing services to taxonomists for standard genome sequencing and annotation.</title>
        <authorList>
            <consortium name="The Broad Institute Genomics Platform"/>
            <consortium name="The Broad Institute Genome Sequencing Center for Infectious Disease"/>
            <person name="Wu L."/>
            <person name="Ma J."/>
        </authorList>
    </citation>
    <scope>NUCLEOTIDE SEQUENCE [LARGE SCALE GENOMIC DNA]</scope>
    <source>
        <strain evidence="8">JCM 17924</strain>
    </source>
</reference>
<dbReference type="PANTHER" id="PTHR43133">
    <property type="entry name" value="RNA POLYMERASE ECF-TYPE SIGMA FACTO"/>
    <property type="match status" value="1"/>
</dbReference>
<evidence type="ECO:0000256" key="3">
    <source>
        <dbReference type="ARBA" id="ARBA00023082"/>
    </source>
</evidence>
<evidence type="ECO:0000256" key="4">
    <source>
        <dbReference type="ARBA" id="ARBA00023163"/>
    </source>
</evidence>
<sequence>MRMPTSTYADTEQDLVQRLRGRDEAAMALFYDRYALSLFHVIHRLVRHQAAAEDVLQESMIKIWFAFAQYNPARGRLYTWALNVCRHAAIDHMRVQRGRRERTDSLHESLEAHLLSIPGFQTEHIGVADWPGQLRPHYQCVLDLLYFGGCTQEEAAETLGWPLGTVKTRARQALKELAGRLQEA</sequence>
<dbReference type="InterPro" id="IPR013324">
    <property type="entry name" value="RNA_pol_sigma_r3/r4-like"/>
</dbReference>
<comment type="caution">
    <text evidence="7">The sequence shown here is derived from an EMBL/GenBank/DDBJ whole genome shotgun (WGS) entry which is preliminary data.</text>
</comment>
<feature type="domain" description="RNA polymerase sigma factor 70 region 4 type 2" evidence="6">
    <location>
        <begin position="133"/>
        <end position="177"/>
    </location>
</feature>
<proteinExistence type="inferred from homology"/>
<evidence type="ECO:0000256" key="1">
    <source>
        <dbReference type="ARBA" id="ARBA00010641"/>
    </source>
</evidence>
<dbReference type="InterPro" id="IPR014284">
    <property type="entry name" value="RNA_pol_sigma-70_dom"/>
</dbReference>
<comment type="similarity">
    <text evidence="1">Belongs to the sigma-70 factor family. ECF subfamily.</text>
</comment>
<evidence type="ECO:0000256" key="2">
    <source>
        <dbReference type="ARBA" id="ARBA00023015"/>
    </source>
</evidence>
<evidence type="ECO:0000259" key="5">
    <source>
        <dbReference type="Pfam" id="PF04542"/>
    </source>
</evidence>
<keyword evidence="8" id="KW-1185">Reference proteome</keyword>
<dbReference type="InterPro" id="IPR039425">
    <property type="entry name" value="RNA_pol_sigma-70-like"/>
</dbReference>
<accession>A0ABP8JDU4</accession>
<evidence type="ECO:0000313" key="8">
    <source>
        <dbReference type="Proteomes" id="UP001500454"/>
    </source>
</evidence>
<name>A0ABP8JDU4_9BACT</name>
<gene>
    <name evidence="7" type="ORF">GCM10023186_36440</name>
</gene>
<organism evidence="7 8">
    <name type="scientific">Hymenobacter koreensis</name>
    <dbReference type="NCBI Taxonomy" id="1084523"/>
    <lineage>
        <taxon>Bacteria</taxon>
        <taxon>Pseudomonadati</taxon>
        <taxon>Bacteroidota</taxon>
        <taxon>Cytophagia</taxon>
        <taxon>Cytophagales</taxon>
        <taxon>Hymenobacteraceae</taxon>
        <taxon>Hymenobacter</taxon>
    </lineage>
</organism>
<dbReference type="InterPro" id="IPR036388">
    <property type="entry name" value="WH-like_DNA-bd_sf"/>
</dbReference>
<dbReference type="Gene3D" id="1.10.1740.10">
    <property type="match status" value="1"/>
</dbReference>
<protein>
    <submittedName>
        <fullName evidence="7">Sigma-70 family RNA polymerase sigma factor</fullName>
    </submittedName>
</protein>
<dbReference type="PANTHER" id="PTHR43133:SF62">
    <property type="entry name" value="RNA POLYMERASE SIGMA FACTOR SIGZ"/>
    <property type="match status" value="1"/>
</dbReference>
<evidence type="ECO:0000313" key="7">
    <source>
        <dbReference type="EMBL" id="GAA4389264.1"/>
    </source>
</evidence>
<dbReference type="InterPro" id="IPR007627">
    <property type="entry name" value="RNA_pol_sigma70_r2"/>
</dbReference>
<dbReference type="SUPFAM" id="SSF88659">
    <property type="entry name" value="Sigma3 and sigma4 domains of RNA polymerase sigma factors"/>
    <property type="match status" value="1"/>
</dbReference>
<keyword evidence="4" id="KW-0804">Transcription</keyword>
<evidence type="ECO:0000259" key="6">
    <source>
        <dbReference type="Pfam" id="PF08281"/>
    </source>
</evidence>
<dbReference type="Proteomes" id="UP001500454">
    <property type="component" value="Unassembled WGS sequence"/>
</dbReference>
<dbReference type="InterPro" id="IPR013249">
    <property type="entry name" value="RNA_pol_sigma70_r4_t2"/>
</dbReference>
<dbReference type="Pfam" id="PF08281">
    <property type="entry name" value="Sigma70_r4_2"/>
    <property type="match status" value="1"/>
</dbReference>
<dbReference type="InterPro" id="IPR013325">
    <property type="entry name" value="RNA_pol_sigma_r2"/>
</dbReference>
<dbReference type="Pfam" id="PF04542">
    <property type="entry name" value="Sigma70_r2"/>
    <property type="match status" value="1"/>
</dbReference>
<dbReference type="SUPFAM" id="SSF88946">
    <property type="entry name" value="Sigma2 domain of RNA polymerase sigma factors"/>
    <property type="match status" value="1"/>
</dbReference>
<dbReference type="Gene3D" id="1.10.10.10">
    <property type="entry name" value="Winged helix-like DNA-binding domain superfamily/Winged helix DNA-binding domain"/>
    <property type="match status" value="1"/>
</dbReference>
<feature type="domain" description="RNA polymerase sigma-70 region 2" evidence="5">
    <location>
        <begin position="30"/>
        <end position="97"/>
    </location>
</feature>
<keyword evidence="3" id="KW-0731">Sigma factor</keyword>
<dbReference type="EMBL" id="BAABHA010000013">
    <property type="protein sequence ID" value="GAA4389264.1"/>
    <property type="molecule type" value="Genomic_DNA"/>
</dbReference>
<keyword evidence="2" id="KW-0805">Transcription regulation</keyword>
<dbReference type="NCBIfam" id="TIGR02937">
    <property type="entry name" value="sigma70-ECF"/>
    <property type="match status" value="1"/>
</dbReference>